<evidence type="ECO:0000313" key="1">
    <source>
        <dbReference type="EMBL" id="MEM5537063.1"/>
    </source>
</evidence>
<dbReference type="EMBL" id="JBBMRA010000011">
    <property type="protein sequence ID" value="MEM5537063.1"/>
    <property type="molecule type" value="Genomic_DNA"/>
</dbReference>
<accession>A0ABU9TU49</accession>
<name>A0ABU9TU49_9GAMM</name>
<gene>
    <name evidence="1" type="primary">pilM</name>
    <name evidence="1" type="ORF">WNY58_11740</name>
</gene>
<dbReference type="PANTHER" id="PTHR32432:SF3">
    <property type="entry name" value="ETHANOLAMINE UTILIZATION PROTEIN EUTJ"/>
    <property type="match status" value="1"/>
</dbReference>
<reference evidence="1 2" key="1">
    <citation type="submission" date="2024-03" db="EMBL/GenBank/DDBJ databases">
        <title>Community enrichment and isolation of bacterial strains for fucoidan degradation.</title>
        <authorList>
            <person name="Sichert A."/>
        </authorList>
    </citation>
    <scope>NUCLEOTIDE SEQUENCE [LARGE SCALE GENOMIC DNA]</scope>
    <source>
        <strain evidence="1 2">AS76</strain>
    </source>
</reference>
<dbReference type="Proteomes" id="UP001449225">
    <property type="component" value="Unassembled WGS sequence"/>
</dbReference>
<keyword evidence="2" id="KW-1185">Reference proteome</keyword>
<dbReference type="Pfam" id="PF11104">
    <property type="entry name" value="PilM_2"/>
    <property type="match status" value="1"/>
</dbReference>
<evidence type="ECO:0000313" key="2">
    <source>
        <dbReference type="Proteomes" id="UP001449225"/>
    </source>
</evidence>
<comment type="caution">
    <text evidence="1">The sequence shown here is derived from an EMBL/GenBank/DDBJ whole genome shotgun (WGS) entry which is preliminary data.</text>
</comment>
<dbReference type="InterPro" id="IPR050696">
    <property type="entry name" value="FtsA/MreB"/>
</dbReference>
<dbReference type="InterPro" id="IPR043129">
    <property type="entry name" value="ATPase_NBD"/>
</dbReference>
<proteinExistence type="predicted"/>
<dbReference type="SUPFAM" id="SSF53067">
    <property type="entry name" value="Actin-like ATPase domain"/>
    <property type="match status" value="1"/>
</dbReference>
<organism evidence="1 2">
    <name type="scientific">Neptuniibacter pectenicola</name>
    <dbReference type="NCBI Taxonomy" id="1806669"/>
    <lineage>
        <taxon>Bacteria</taxon>
        <taxon>Pseudomonadati</taxon>
        <taxon>Pseudomonadota</taxon>
        <taxon>Gammaproteobacteria</taxon>
        <taxon>Oceanospirillales</taxon>
        <taxon>Oceanospirillaceae</taxon>
        <taxon>Neptuniibacter</taxon>
    </lineage>
</organism>
<dbReference type="PANTHER" id="PTHR32432">
    <property type="entry name" value="CELL DIVISION PROTEIN FTSA-RELATED"/>
    <property type="match status" value="1"/>
</dbReference>
<dbReference type="Gene3D" id="3.30.420.380">
    <property type="match status" value="1"/>
</dbReference>
<sequence>MLSLFKKKTKSGGITSVVFTGKGVSFAHIQQTASQPELSFCEHILSPNPFKDTTRFAELIKSKGLNGTKTLIVMPESSYQIHLVERPAVPDEEIADALRWKIKDLIDFDIEHAVIDYIELPEDAYRGRSRMLYAVAAARNEIDRRVAWCESIGLEPIVVDVPELALLNLTEDLADSEAGLAAFFLGDESSSINLLSDSSLYFTRHLHYNRKVGADDVGAAVLELQRSLDYYESQVGKPPCVRLLVMPFQPDDTPLMTELRQSLYLDIHSLNLNNLISSSVELSDDLQQWTTVAVAAALRSESLESEGVI</sequence>
<protein>
    <submittedName>
        <fullName evidence="1">Pilus assembly protein PilM</fullName>
    </submittedName>
</protein>
<dbReference type="RefSeq" id="WP_342854608.1">
    <property type="nucleotide sequence ID" value="NZ_JBBMRA010000011.1"/>
</dbReference>
<dbReference type="InterPro" id="IPR005883">
    <property type="entry name" value="PilM"/>
</dbReference>